<dbReference type="KEGG" id="cvn:111135876"/>
<dbReference type="AlphaFoldDB" id="A0A8B8EQ27"/>
<evidence type="ECO:0000313" key="2">
    <source>
        <dbReference type="Proteomes" id="UP000694844"/>
    </source>
</evidence>
<protein>
    <submittedName>
        <fullName evidence="3">Uncharacterized protein LOC111135876</fullName>
    </submittedName>
</protein>
<name>A0A8B8EQ27_CRAVI</name>
<reference evidence="3" key="1">
    <citation type="submission" date="2025-08" db="UniProtKB">
        <authorList>
            <consortium name="RefSeq"/>
        </authorList>
    </citation>
    <scope>IDENTIFICATION</scope>
    <source>
        <tissue evidence="3">Whole sample</tissue>
    </source>
</reference>
<organism evidence="2 3">
    <name type="scientific">Crassostrea virginica</name>
    <name type="common">Eastern oyster</name>
    <dbReference type="NCBI Taxonomy" id="6565"/>
    <lineage>
        <taxon>Eukaryota</taxon>
        <taxon>Metazoa</taxon>
        <taxon>Spiralia</taxon>
        <taxon>Lophotrochozoa</taxon>
        <taxon>Mollusca</taxon>
        <taxon>Bivalvia</taxon>
        <taxon>Autobranchia</taxon>
        <taxon>Pteriomorphia</taxon>
        <taxon>Ostreida</taxon>
        <taxon>Ostreoidea</taxon>
        <taxon>Ostreidae</taxon>
        <taxon>Crassostrea</taxon>
    </lineage>
</organism>
<dbReference type="GeneID" id="111135876"/>
<keyword evidence="2" id="KW-1185">Reference proteome</keyword>
<evidence type="ECO:0000259" key="1">
    <source>
        <dbReference type="PROSITE" id="PS50994"/>
    </source>
</evidence>
<accession>A0A8B8EQ27</accession>
<gene>
    <name evidence="3" type="primary">LOC111135876</name>
</gene>
<dbReference type="InterPro" id="IPR058913">
    <property type="entry name" value="Integrase_dom_put"/>
</dbReference>
<dbReference type="Pfam" id="PF24764">
    <property type="entry name" value="rva_4"/>
    <property type="match status" value="1"/>
</dbReference>
<dbReference type="InterPro" id="IPR036397">
    <property type="entry name" value="RNaseH_sf"/>
</dbReference>
<evidence type="ECO:0000313" key="3">
    <source>
        <dbReference type="RefSeq" id="XP_022342022.1"/>
    </source>
</evidence>
<dbReference type="PANTHER" id="PTHR46791:SF5">
    <property type="entry name" value="CLR5 DOMAIN-CONTAINING PROTEIN-RELATED"/>
    <property type="match status" value="1"/>
</dbReference>
<dbReference type="PROSITE" id="PS50994">
    <property type="entry name" value="INTEGRASE"/>
    <property type="match status" value="1"/>
</dbReference>
<proteinExistence type="predicted"/>
<dbReference type="InterPro" id="IPR012337">
    <property type="entry name" value="RNaseH-like_sf"/>
</dbReference>
<dbReference type="RefSeq" id="XP_022342022.1">
    <property type="nucleotide sequence ID" value="XM_022486314.1"/>
</dbReference>
<dbReference type="Gene3D" id="3.30.420.10">
    <property type="entry name" value="Ribonuclease H-like superfamily/Ribonuclease H"/>
    <property type="match status" value="1"/>
</dbReference>
<sequence>MEQLQSDFQSFFSSLSELINFCEERENNANSNDFEYCLERLDVAIQSLKFIEFVMLHRHIPNERVIEDIRMLTYNLLLIEKTWKDLSLSNSYAVPSEPATAVKEKQFLVSGIGRPSLILNLEKVMFLMSVGFKKKDIARCFLINRTTLWRKLREMNVDLHRFTEIDDNQLTLEIDDIRKKHPNTGISMMHGYLKAKGIIVQKRRIQDILHQIDPSSSVLRWGFVAYRRKYSVQGPNSLWHIDGHHALVRWRLVTHGGIDGYSRLIVYLKCSGNNLSETVLSLFGEATEKYGIPSRVRGDHGSENSLVAQFMNTTRGADRGSFIAGRSIHNSRIERLWRDVFYGTIQTFYALFYYLESASILDVDNETDLFCLHYVFLPRINNALHGFQEAYNQHGLRTEKGWSPYKLWVNGMININLQNSLAVRDVLNNESSQPFIRSDNEDFLLVGEENAINFPEVEMDLSVDQREDILNSLKEQCNPLSVCDDYGISIYLLARNLVREYLSNGEINRMI</sequence>
<feature type="domain" description="Integrase catalytic" evidence="1">
    <location>
        <begin position="231"/>
        <end position="412"/>
    </location>
</feature>
<dbReference type="GO" id="GO:0003676">
    <property type="term" value="F:nucleic acid binding"/>
    <property type="evidence" value="ECO:0007669"/>
    <property type="project" value="InterPro"/>
</dbReference>
<dbReference type="PANTHER" id="PTHR46791">
    <property type="entry name" value="EXPRESSED PROTEIN"/>
    <property type="match status" value="1"/>
</dbReference>
<dbReference type="OrthoDB" id="6148959at2759"/>
<dbReference type="Proteomes" id="UP000694844">
    <property type="component" value="Chromosome 5"/>
</dbReference>
<dbReference type="GO" id="GO:0015074">
    <property type="term" value="P:DNA integration"/>
    <property type="evidence" value="ECO:0007669"/>
    <property type="project" value="InterPro"/>
</dbReference>
<dbReference type="InterPro" id="IPR001584">
    <property type="entry name" value="Integrase_cat-core"/>
</dbReference>
<dbReference type="SUPFAM" id="SSF53098">
    <property type="entry name" value="Ribonuclease H-like"/>
    <property type="match status" value="1"/>
</dbReference>